<dbReference type="AlphaFoldDB" id="A0A0D6EJR7"/>
<gene>
    <name evidence="4" type="primary">SPOSA6832_01797</name>
</gene>
<evidence type="ECO:0000313" key="4">
    <source>
        <dbReference type="EMBL" id="CEQ40204.1"/>
    </source>
</evidence>
<feature type="signal peptide" evidence="3">
    <location>
        <begin position="1"/>
        <end position="23"/>
    </location>
</feature>
<feature type="chain" id="PRO_5002303505" evidence="3">
    <location>
        <begin position="24"/>
        <end position="318"/>
    </location>
</feature>
<organism evidence="4 5">
    <name type="scientific">Sporidiobolus salmonicolor</name>
    <name type="common">Yeast-like fungus</name>
    <name type="synonym">Sporobolomyces salmonicolor</name>
    <dbReference type="NCBI Taxonomy" id="5005"/>
    <lineage>
        <taxon>Eukaryota</taxon>
        <taxon>Fungi</taxon>
        <taxon>Dikarya</taxon>
        <taxon>Basidiomycota</taxon>
        <taxon>Pucciniomycotina</taxon>
        <taxon>Microbotryomycetes</taxon>
        <taxon>Sporidiobolales</taxon>
        <taxon>Sporidiobolaceae</taxon>
        <taxon>Sporobolomyces</taxon>
    </lineage>
</organism>
<feature type="compositionally biased region" description="Low complexity" evidence="2">
    <location>
        <begin position="151"/>
        <end position="178"/>
    </location>
</feature>
<name>A0A0D6EJR7_SPOSA</name>
<keyword evidence="1 3" id="KW-0732">Signal</keyword>
<dbReference type="CDD" id="cd22191">
    <property type="entry name" value="DPBB_RlpA_EXP_N-like"/>
    <property type="match status" value="1"/>
</dbReference>
<accession>A0A0D6EJR7</accession>
<dbReference type="InterPro" id="IPR051477">
    <property type="entry name" value="Expansin_CellWall"/>
</dbReference>
<dbReference type="OrthoDB" id="406505at2759"/>
<proteinExistence type="predicted"/>
<dbReference type="Proteomes" id="UP000243876">
    <property type="component" value="Unassembled WGS sequence"/>
</dbReference>
<evidence type="ECO:0000313" key="5">
    <source>
        <dbReference type="Proteomes" id="UP000243876"/>
    </source>
</evidence>
<evidence type="ECO:0000256" key="2">
    <source>
        <dbReference type="SAM" id="MobiDB-lite"/>
    </source>
</evidence>
<evidence type="ECO:0000256" key="1">
    <source>
        <dbReference type="ARBA" id="ARBA00022729"/>
    </source>
</evidence>
<dbReference type="SUPFAM" id="SSF50685">
    <property type="entry name" value="Barwin-like endoglucanases"/>
    <property type="match status" value="1"/>
</dbReference>
<dbReference type="InterPro" id="IPR036908">
    <property type="entry name" value="RlpA-like_sf"/>
</dbReference>
<reference evidence="5" key="1">
    <citation type="submission" date="2015-02" db="EMBL/GenBank/DDBJ databases">
        <authorList>
            <person name="Gon?alves P."/>
        </authorList>
    </citation>
    <scope>NUCLEOTIDE SEQUENCE [LARGE SCALE GENOMIC DNA]</scope>
</reference>
<dbReference type="PANTHER" id="PTHR31836">
    <property type="match status" value="1"/>
</dbReference>
<evidence type="ECO:0000256" key="3">
    <source>
        <dbReference type="SAM" id="SignalP"/>
    </source>
</evidence>
<dbReference type="Gene3D" id="2.40.40.10">
    <property type="entry name" value="RlpA-like domain"/>
    <property type="match status" value="1"/>
</dbReference>
<feature type="compositionally biased region" description="Low complexity" evidence="2">
    <location>
        <begin position="103"/>
        <end position="140"/>
    </location>
</feature>
<keyword evidence="5" id="KW-1185">Reference proteome</keyword>
<feature type="non-terminal residue" evidence="4">
    <location>
        <position position="1"/>
    </location>
</feature>
<dbReference type="PANTHER" id="PTHR31836:SF24">
    <property type="entry name" value="RLPA-LIKE PROTEIN DOUBLE-PSI BETA-BARREL DOMAIN-CONTAINING PROTEIN"/>
    <property type="match status" value="1"/>
</dbReference>
<dbReference type="EMBL" id="CENE01000005">
    <property type="protein sequence ID" value="CEQ40204.1"/>
    <property type="molecule type" value="Genomic_DNA"/>
</dbReference>
<feature type="region of interest" description="Disordered" evidence="2">
    <location>
        <begin position="87"/>
        <end position="178"/>
    </location>
</feature>
<sequence>MHRFTSPLVVLALIALIPSPSSALPLAADPALNLDITSGSWKHPLSGAAPPRLVQRDLGTAEIVVLLNGTVEVHTYVNAQGDEGEEEAVFNPAGRTGSKTKVVKNPKVVLNPKNPDYSSSAAARAPTTTTTTTTMTTSPTGDNFDADPTLTPASSSSTPSPAPATTTTASTPPSSSAETATYTGQATFFYQNGVAGACGNVNSDDTPIVALDARLYGNTNAVSKYWSVCSLSLSLARARASVLRSNTHPGMTSHVCVHSGRSLTITNSATGAAVVATVADACPTCASEYSLDLSTGAFDQIGRAATGVLDVSWSWNDE</sequence>
<protein>
    <submittedName>
        <fullName evidence="4">SPOSA6832_01797-mRNA-1:cds</fullName>
    </submittedName>
</protein>